<feature type="transmembrane region" description="Helical" evidence="1">
    <location>
        <begin position="57"/>
        <end position="75"/>
    </location>
</feature>
<name>A0A097QTY3_9EURY</name>
<feature type="transmembrane region" description="Helical" evidence="1">
    <location>
        <begin position="160"/>
        <end position="179"/>
    </location>
</feature>
<feature type="transmembrane region" description="Helical" evidence="1">
    <location>
        <begin position="253"/>
        <end position="273"/>
    </location>
</feature>
<keyword evidence="1" id="KW-0472">Membrane</keyword>
<dbReference type="STRING" id="1505907.TEU_06015"/>
<dbReference type="GeneID" id="25152988"/>
<dbReference type="HOGENOM" id="CLU_822876_0_0_2"/>
<feature type="transmembrane region" description="Helical" evidence="1">
    <location>
        <begin position="119"/>
        <end position="140"/>
    </location>
</feature>
<organism evidence="2 3">
    <name type="scientific">Thermococcus eurythermalis</name>
    <dbReference type="NCBI Taxonomy" id="1505907"/>
    <lineage>
        <taxon>Archaea</taxon>
        <taxon>Methanobacteriati</taxon>
        <taxon>Methanobacteriota</taxon>
        <taxon>Thermococci</taxon>
        <taxon>Thermococcales</taxon>
        <taxon>Thermococcaceae</taxon>
        <taxon>Thermococcus</taxon>
    </lineage>
</organism>
<keyword evidence="1" id="KW-0812">Transmembrane</keyword>
<proteinExistence type="predicted"/>
<dbReference type="RefSeq" id="WP_050002890.1">
    <property type="nucleotide sequence ID" value="NZ_CP008887.1"/>
</dbReference>
<dbReference type="OrthoDB" id="82276at2157"/>
<dbReference type="EMBL" id="CP008887">
    <property type="protein sequence ID" value="AIU69914.1"/>
    <property type="molecule type" value="Genomic_DNA"/>
</dbReference>
<dbReference type="AlphaFoldDB" id="A0A097QTY3"/>
<feature type="transmembrane region" description="Helical" evidence="1">
    <location>
        <begin position="285"/>
        <end position="317"/>
    </location>
</feature>
<dbReference type="InterPro" id="IPR002760">
    <property type="entry name" value="O_anti_polymase"/>
</dbReference>
<keyword evidence="3" id="KW-1185">Reference proteome</keyword>
<gene>
    <name evidence="2" type="ORF">TEU_06015</name>
</gene>
<reference evidence="2 3" key="1">
    <citation type="journal article" date="2015" name="Int. J. Syst. Evol. Microbiol.">
        <title>Thermococcus eurythermalis sp. nov., a conditional piezophilic hyperthermophilic archaeon with a wide temperature range isolated from an oil-immersed chimney in the Guaymas Basin.</title>
        <authorList>
            <person name="Zhao W."/>
            <person name="Zeng X."/>
            <person name="Xiao X."/>
        </authorList>
    </citation>
    <scope>NUCLEOTIDE SEQUENCE [LARGE SCALE GENOMIC DNA]</scope>
    <source>
        <strain evidence="2 3">A501</strain>
    </source>
</reference>
<accession>A0A097QTY3</accession>
<protein>
    <submittedName>
        <fullName evidence="2">Uncharacterized protein</fullName>
    </submittedName>
</protein>
<keyword evidence="1" id="KW-1133">Transmembrane helix</keyword>
<evidence type="ECO:0000256" key="1">
    <source>
        <dbReference type="SAM" id="Phobius"/>
    </source>
</evidence>
<dbReference type="Proteomes" id="UP000029980">
    <property type="component" value="Chromosome"/>
</dbReference>
<sequence>MKLPALVPVLFMAYLTAGLARPKTIAVGLLFSLAILKGIQRGERIKWKDRNIEINERYITYAFWAAIGIIIYQVIRLGNVPLLHPAIRTSLNPRLTALTYFLGVPSSVYLFLRGRRYALIYPVAVSLYAYRTPVLVSAIALGSAYYENAKRAGKLELKKLAGLLAGGVALFLLITFLRGNTLASLWVRFQSTVSALDVIVWRGDWYGTYLGGLQWAGVTSYLQGGYSPRGLIAKFLYVHTGATITATLLGGMYLDFGVFAVAEGFLLGLYYGALSRATHPVTKAIYYSTLAYGVVGVETGILDLPVYLLFLAGAYLIHKGRKEMGEREAP</sequence>
<feature type="transmembrane region" description="Helical" evidence="1">
    <location>
        <begin position="95"/>
        <end position="112"/>
    </location>
</feature>
<dbReference type="Pfam" id="PF01901">
    <property type="entry name" value="O_anti_polymase"/>
    <property type="match status" value="1"/>
</dbReference>
<evidence type="ECO:0000313" key="3">
    <source>
        <dbReference type="Proteomes" id="UP000029980"/>
    </source>
</evidence>
<dbReference type="KEGG" id="teu:TEU_06015"/>
<feature type="transmembrane region" description="Helical" evidence="1">
    <location>
        <begin position="12"/>
        <end position="36"/>
    </location>
</feature>
<evidence type="ECO:0000313" key="2">
    <source>
        <dbReference type="EMBL" id="AIU69914.1"/>
    </source>
</evidence>